<name>A0ABU2H0F9_9ACTN</name>
<dbReference type="InterPro" id="IPR012675">
    <property type="entry name" value="Beta-grasp_dom_sf"/>
</dbReference>
<dbReference type="Gene3D" id="3.10.20.30">
    <property type="match status" value="1"/>
</dbReference>
<dbReference type="SUPFAM" id="SSF54285">
    <property type="entry name" value="MoaD/ThiS"/>
    <property type="match status" value="1"/>
</dbReference>
<dbReference type="RefSeq" id="WP_310952474.1">
    <property type="nucleotide sequence ID" value="NZ_JAVLUS010000033.1"/>
</dbReference>
<reference evidence="1 2" key="1">
    <citation type="submission" date="2023-08" db="EMBL/GenBank/DDBJ databases">
        <title>Bioegradation of LLDPE and BLDPE plastic by marine bacteria from coast plastic debris.</title>
        <authorList>
            <person name="Rong Z."/>
        </authorList>
    </citation>
    <scope>NUCLEOTIDE SEQUENCE [LARGE SCALE GENOMIC DNA]</scope>
    <source>
        <strain evidence="1 2">Z-2</strain>
    </source>
</reference>
<dbReference type="InterPro" id="IPR016155">
    <property type="entry name" value="Mopterin_synth/thiamin_S_b"/>
</dbReference>
<keyword evidence="2" id="KW-1185">Reference proteome</keyword>
<protein>
    <submittedName>
        <fullName evidence="1">MoaD/ThiS family protein</fullName>
    </submittedName>
</protein>
<dbReference type="CDD" id="cd00754">
    <property type="entry name" value="Ubl_MoaD"/>
    <property type="match status" value="1"/>
</dbReference>
<sequence length="101" mass="10567">MADSGGQLIRGGLDSELCALRHLQVNYFAAAVDAAGCSYETIALPTGATIAEVRQELIARHGEKMATILGVAAYLVDDELTRDLSTVVSESVDIMPPFAGG</sequence>
<dbReference type="EMBL" id="JAVLUS010000033">
    <property type="protein sequence ID" value="MDS1116740.1"/>
    <property type="molecule type" value="Genomic_DNA"/>
</dbReference>
<evidence type="ECO:0000313" key="2">
    <source>
        <dbReference type="Proteomes" id="UP001265083"/>
    </source>
</evidence>
<evidence type="ECO:0000313" key="1">
    <source>
        <dbReference type="EMBL" id="MDS1116740.1"/>
    </source>
</evidence>
<organism evidence="1 2">
    <name type="scientific">Gordonia westfalica</name>
    <dbReference type="NCBI Taxonomy" id="158898"/>
    <lineage>
        <taxon>Bacteria</taxon>
        <taxon>Bacillati</taxon>
        <taxon>Actinomycetota</taxon>
        <taxon>Actinomycetes</taxon>
        <taxon>Mycobacteriales</taxon>
        <taxon>Gordoniaceae</taxon>
        <taxon>Gordonia</taxon>
    </lineage>
</organism>
<proteinExistence type="predicted"/>
<accession>A0ABU2H0F9</accession>
<comment type="caution">
    <text evidence="1">The sequence shown here is derived from an EMBL/GenBank/DDBJ whole genome shotgun (WGS) entry which is preliminary data.</text>
</comment>
<dbReference type="InterPro" id="IPR003749">
    <property type="entry name" value="ThiS/MoaD-like"/>
</dbReference>
<dbReference type="Proteomes" id="UP001265083">
    <property type="component" value="Unassembled WGS sequence"/>
</dbReference>
<gene>
    <name evidence="1" type="ORF">RD149_23640</name>
</gene>
<dbReference type="Pfam" id="PF02597">
    <property type="entry name" value="ThiS"/>
    <property type="match status" value="1"/>
</dbReference>